<dbReference type="Proteomes" id="UP001380953">
    <property type="component" value="Unassembled WGS sequence"/>
</dbReference>
<sequence>MLFTIKEVQEQFGLPASTLRFYEKEGILPPIGRDSGGRRLYSEPELEWLQLVVALRDTGMTMDHIKNYVELVKQGDETLHERRLILLEHKQDVERKMNQTLEHLEKINRKMAIYDLLAHGKKDFLI</sequence>
<comment type="caution">
    <text evidence="1">The sequence shown here is derived from an EMBL/GenBank/DDBJ whole genome shotgun (WGS) entry which is preliminary data.</text>
</comment>
<gene>
    <name evidence="1" type="ORF">WKI47_16495</name>
</gene>
<reference evidence="1" key="1">
    <citation type="submission" date="2024-03" db="EMBL/GenBank/DDBJ databases">
        <title>Whole genome sequecning of epiphytes from Marcgravia umbellata leaves.</title>
        <authorList>
            <person name="Kumar G."/>
            <person name="Savka M.A."/>
        </authorList>
    </citation>
    <scope>NUCLEOTIDE SEQUENCE</scope>
    <source>
        <strain evidence="1">RIT_BL5</strain>
    </source>
</reference>
<evidence type="ECO:0000313" key="1">
    <source>
        <dbReference type="EMBL" id="MEJ8305510.1"/>
    </source>
</evidence>
<accession>A0ACC6PEV3</accession>
<organism evidence="1 2">
    <name type="scientific">Saccharibacillus sacchari</name>
    <dbReference type="NCBI Taxonomy" id="456493"/>
    <lineage>
        <taxon>Bacteria</taxon>
        <taxon>Bacillati</taxon>
        <taxon>Bacillota</taxon>
        <taxon>Bacilli</taxon>
        <taxon>Bacillales</taxon>
        <taxon>Paenibacillaceae</taxon>
        <taxon>Saccharibacillus</taxon>
    </lineage>
</organism>
<evidence type="ECO:0000313" key="2">
    <source>
        <dbReference type="Proteomes" id="UP001380953"/>
    </source>
</evidence>
<protein>
    <submittedName>
        <fullName evidence="1">MerR family transcriptional regulator</fullName>
    </submittedName>
</protein>
<keyword evidence="2" id="KW-1185">Reference proteome</keyword>
<name>A0ACC6PEV3_9BACL</name>
<proteinExistence type="predicted"/>
<dbReference type="EMBL" id="JBBKAR010000043">
    <property type="protein sequence ID" value="MEJ8305510.1"/>
    <property type="molecule type" value="Genomic_DNA"/>
</dbReference>